<keyword evidence="1" id="KW-0472">Membrane</keyword>
<dbReference type="HOGENOM" id="CLU_1532742_0_0_1"/>
<keyword evidence="1" id="KW-0812">Transmembrane</keyword>
<dbReference type="AlphaFoldDB" id="A0A0C3CEX5"/>
<protein>
    <submittedName>
        <fullName evidence="2">Uncharacterized protein</fullName>
    </submittedName>
</protein>
<evidence type="ECO:0000256" key="1">
    <source>
        <dbReference type="SAM" id="Phobius"/>
    </source>
</evidence>
<gene>
    <name evidence="2" type="ORF">M413DRAFT_123192</name>
</gene>
<feature type="transmembrane region" description="Helical" evidence="1">
    <location>
        <begin position="70"/>
        <end position="91"/>
    </location>
</feature>
<proteinExistence type="predicted"/>
<keyword evidence="3" id="KW-1185">Reference proteome</keyword>
<reference evidence="2 3" key="1">
    <citation type="submission" date="2014-04" db="EMBL/GenBank/DDBJ databases">
        <authorList>
            <consortium name="DOE Joint Genome Institute"/>
            <person name="Kuo A."/>
            <person name="Gay G."/>
            <person name="Dore J."/>
            <person name="Kohler A."/>
            <person name="Nagy L.G."/>
            <person name="Floudas D."/>
            <person name="Copeland A."/>
            <person name="Barry K.W."/>
            <person name="Cichocki N."/>
            <person name="Veneault-Fourrey C."/>
            <person name="LaButti K."/>
            <person name="Lindquist E.A."/>
            <person name="Lipzen A."/>
            <person name="Lundell T."/>
            <person name="Morin E."/>
            <person name="Murat C."/>
            <person name="Sun H."/>
            <person name="Tunlid A."/>
            <person name="Henrissat B."/>
            <person name="Grigoriev I.V."/>
            <person name="Hibbett D.S."/>
            <person name="Martin F."/>
            <person name="Nordberg H.P."/>
            <person name="Cantor M.N."/>
            <person name="Hua S.X."/>
        </authorList>
    </citation>
    <scope>NUCLEOTIDE SEQUENCE [LARGE SCALE GENOMIC DNA]</scope>
    <source>
        <strain evidence="3">h7</strain>
    </source>
</reference>
<name>A0A0C3CEX5_HEBCY</name>
<reference evidence="3" key="2">
    <citation type="submission" date="2015-01" db="EMBL/GenBank/DDBJ databases">
        <title>Evolutionary Origins and Diversification of the Mycorrhizal Mutualists.</title>
        <authorList>
            <consortium name="DOE Joint Genome Institute"/>
            <consortium name="Mycorrhizal Genomics Consortium"/>
            <person name="Kohler A."/>
            <person name="Kuo A."/>
            <person name="Nagy L.G."/>
            <person name="Floudas D."/>
            <person name="Copeland A."/>
            <person name="Barry K.W."/>
            <person name="Cichocki N."/>
            <person name="Veneault-Fourrey C."/>
            <person name="LaButti K."/>
            <person name="Lindquist E.A."/>
            <person name="Lipzen A."/>
            <person name="Lundell T."/>
            <person name="Morin E."/>
            <person name="Murat C."/>
            <person name="Riley R."/>
            <person name="Ohm R."/>
            <person name="Sun H."/>
            <person name="Tunlid A."/>
            <person name="Henrissat B."/>
            <person name="Grigoriev I.V."/>
            <person name="Hibbett D.S."/>
            <person name="Martin F."/>
        </authorList>
    </citation>
    <scope>NUCLEOTIDE SEQUENCE [LARGE SCALE GENOMIC DNA]</scope>
    <source>
        <strain evidence="3">h7</strain>
    </source>
</reference>
<evidence type="ECO:0000313" key="2">
    <source>
        <dbReference type="EMBL" id="KIM42754.1"/>
    </source>
</evidence>
<evidence type="ECO:0000313" key="3">
    <source>
        <dbReference type="Proteomes" id="UP000053424"/>
    </source>
</evidence>
<sequence>MSIDGPSSAIDRSFAHPSNPDFHVYHISMASIHRIHSGLQCTTRFPIFPRRIVIYEVIPRFLFLKSRRHAFDLVYIAFFFAFFFFLSIVSFCSRESEDGLLTYVSLRIQNFSRAACFLSLYFTSPRQSLSGFCITITIFRQCEECIEQEQRVDVGSRLECWHRAELLQFESSMSR</sequence>
<dbReference type="EMBL" id="KN831777">
    <property type="protein sequence ID" value="KIM42754.1"/>
    <property type="molecule type" value="Genomic_DNA"/>
</dbReference>
<keyword evidence="1" id="KW-1133">Transmembrane helix</keyword>
<dbReference type="Proteomes" id="UP000053424">
    <property type="component" value="Unassembled WGS sequence"/>
</dbReference>
<organism evidence="2 3">
    <name type="scientific">Hebeloma cylindrosporum</name>
    <dbReference type="NCBI Taxonomy" id="76867"/>
    <lineage>
        <taxon>Eukaryota</taxon>
        <taxon>Fungi</taxon>
        <taxon>Dikarya</taxon>
        <taxon>Basidiomycota</taxon>
        <taxon>Agaricomycotina</taxon>
        <taxon>Agaricomycetes</taxon>
        <taxon>Agaricomycetidae</taxon>
        <taxon>Agaricales</taxon>
        <taxon>Agaricineae</taxon>
        <taxon>Hymenogastraceae</taxon>
        <taxon>Hebeloma</taxon>
    </lineage>
</organism>
<accession>A0A0C3CEX5</accession>